<feature type="transmembrane region" description="Helical" evidence="7">
    <location>
        <begin position="134"/>
        <end position="151"/>
    </location>
</feature>
<feature type="transmembrane region" description="Helical" evidence="7">
    <location>
        <begin position="354"/>
        <end position="373"/>
    </location>
</feature>
<name>A0ABW7NDL0_9BACT</name>
<evidence type="ECO:0000256" key="7">
    <source>
        <dbReference type="SAM" id="Phobius"/>
    </source>
</evidence>
<feature type="transmembrane region" description="Helical" evidence="7">
    <location>
        <begin position="7"/>
        <end position="27"/>
    </location>
</feature>
<keyword evidence="5 7" id="KW-1133">Transmembrane helix</keyword>
<feature type="transmembrane region" description="Helical" evidence="7">
    <location>
        <begin position="393"/>
        <end position="412"/>
    </location>
</feature>
<comment type="subcellular location">
    <subcellularLocation>
        <location evidence="1">Cell membrane</location>
        <topology evidence="1">Multi-pass membrane protein</topology>
    </subcellularLocation>
</comment>
<dbReference type="PANTHER" id="PTHR30106">
    <property type="entry name" value="INNER MEMBRANE PROTEIN YEIH-RELATED"/>
    <property type="match status" value="1"/>
</dbReference>
<feature type="transmembrane region" description="Helical" evidence="7">
    <location>
        <begin position="251"/>
        <end position="270"/>
    </location>
</feature>
<dbReference type="PANTHER" id="PTHR30106:SF1">
    <property type="entry name" value="UPF0324 MEMBRANE PROTEIN FN0533"/>
    <property type="match status" value="1"/>
</dbReference>
<dbReference type="RefSeq" id="WP_395417962.1">
    <property type="nucleotide sequence ID" value="NZ_JBIPKE010000018.1"/>
</dbReference>
<feature type="transmembrane region" description="Helical" evidence="7">
    <location>
        <begin position="75"/>
        <end position="97"/>
    </location>
</feature>
<feature type="transmembrane region" description="Helical" evidence="7">
    <location>
        <begin position="314"/>
        <end position="333"/>
    </location>
</feature>
<gene>
    <name evidence="8" type="ORF">ACHKAR_14060</name>
</gene>
<feature type="transmembrane region" description="Helical" evidence="7">
    <location>
        <begin position="163"/>
        <end position="183"/>
    </location>
</feature>
<evidence type="ECO:0000256" key="1">
    <source>
        <dbReference type="ARBA" id="ARBA00004651"/>
    </source>
</evidence>
<evidence type="ECO:0000256" key="6">
    <source>
        <dbReference type="ARBA" id="ARBA00023136"/>
    </source>
</evidence>
<sequence length="457" mass="49041">MKWTEDLVAIATGVLILGFALVVFVMAPYGNASEQAITGSVEIEQTTLTSHLHLMTAKLQKWEYNPLDTFAGKNYGWGLMSLLLVFASVLGGGAVMMGTPLKKFLGGFVLVFLVGLAAYVLQSQVSFKSIGLGYALWAIVLGIFISNTFGIPDWLRPALKHELFIKTGLVLLGAEVLFGKIMAIGLPGIFVAWVVTPIVLVTTFWFGQRILKMSSKTLNITISADMSVCGVSAAIATAAACNAKKEELTTAIGLSMVFTSVMMVALPAFIKAVGMPEVLGGAWLGGTIDATGAVVAAGAFLGDSAMNVAATIKMIQNILIGVIAFAVAVYWTTKVDRAQGKKVSASEIWTRFPKFILGFIGASIFFSLLQATLSPELSEALIEKQLFGFTKEIRGWLFCLAFVSIGLSTNFKELRSQFSGGKPLILYVCGQLLNLGLTLLMAWLMFYKVFPEITSAI</sequence>
<evidence type="ECO:0000256" key="3">
    <source>
        <dbReference type="ARBA" id="ARBA00022475"/>
    </source>
</evidence>
<feature type="transmembrane region" description="Helical" evidence="7">
    <location>
        <begin position="282"/>
        <end position="302"/>
    </location>
</feature>
<accession>A0ABW7NDL0</accession>
<evidence type="ECO:0000256" key="5">
    <source>
        <dbReference type="ARBA" id="ARBA00022989"/>
    </source>
</evidence>
<comment type="similarity">
    <text evidence="2">Belongs to the UPF0324 family.</text>
</comment>
<dbReference type="InterPro" id="IPR018383">
    <property type="entry name" value="UPF0324_pro"/>
</dbReference>
<keyword evidence="9" id="KW-1185">Reference proteome</keyword>
<evidence type="ECO:0000313" key="8">
    <source>
        <dbReference type="EMBL" id="MFH6984574.1"/>
    </source>
</evidence>
<keyword evidence="6 7" id="KW-0472">Membrane</keyword>
<feature type="transmembrane region" description="Helical" evidence="7">
    <location>
        <begin position="218"/>
        <end position="239"/>
    </location>
</feature>
<feature type="transmembrane region" description="Helical" evidence="7">
    <location>
        <begin position="104"/>
        <end position="122"/>
    </location>
</feature>
<organism evidence="8 9">
    <name type="scientific">Marinoscillum luteum</name>
    <dbReference type="NCBI Taxonomy" id="861051"/>
    <lineage>
        <taxon>Bacteria</taxon>
        <taxon>Pseudomonadati</taxon>
        <taxon>Bacteroidota</taxon>
        <taxon>Cytophagia</taxon>
        <taxon>Cytophagales</taxon>
        <taxon>Reichenbachiellaceae</taxon>
        <taxon>Marinoscillum</taxon>
    </lineage>
</organism>
<evidence type="ECO:0000313" key="9">
    <source>
        <dbReference type="Proteomes" id="UP001610063"/>
    </source>
</evidence>
<evidence type="ECO:0000256" key="2">
    <source>
        <dbReference type="ARBA" id="ARBA00007977"/>
    </source>
</evidence>
<reference evidence="8 9" key="1">
    <citation type="journal article" date="2013" name="Int. J. Syst. Evol. Microbiol.">
        <title>Marinoscillum luteum sp. nov., isolated from marine sediment.</title>
        <authorList>
            <person name="Cha I.T."/>
            <person name="Park S.J."/>
            <person name="Kim S.J."/>
            <person name="Kim J.G."/>
            <person name="Jung M.Y."/>
            <person name="Shin K.S."/>
            <person name="Kwon K.K."/>
            <person name="Yang S.H."/>
            <person name="Seo Y.S."/>
            <person name="Rhee S.K."/>
        </authorList>
    </citation>
    <scope>NUCLEOTIDE SEQUENCE [LARGE SCALE GENOMIC DNA]</scope>
    <source>
        <strain evidence="8 9">KCTC 23939</strain>
    </source>
</reference>
<keyword evidence="3" id="KW-1003">Cell membrane</keyword>
<feature type="transmembrane region" description="Helical" evidence="7">
    <location>
        <begin position="189"/>
        <end position="206"/>
    </location>
</feature>
<proteinExistence type="inferred from homology"/>
<dbReference type="Pfam" id="PF03601">
    <property type="entry name" value="Cons_hypoth698"/>
    <property type="match status" value="1"/>
</dbReference>
<comment type="caution">
    <text evidence="8">The sequence shown here is derived from an EMBL/GenBank/DDBJ whole genome shotgun (WGS) entry which is preliminary data.</text>
</comment>
<protein>
    <submittedName>
        <fullName evidence="8">YeiH family protein</fullName>
    </submittedName>
</protein>
<dbReference type="Proteomes" id="UP001610063">
    <property type="component" value="Unassembled WGS sequence"/>
</dbReference>
<evidence type="ECO:0000256" key="4">
    <source>
        <dbReference type="ARBA" id="ARBA00022692"/>
    </source>
</evidence>
<dbReference type="EMBL" id="JBIPKE010000018">
    <property type="protein sequence ID" value="MFH6984574.1"/>
    <property type="molecule type" value="Genomic_DNA"/>
</dbReference>
<keyword evidence="4 7" id="KW-0812">Transmembrane</keyword>
<feature type="transmembrane region" description="Helical" evidence="7">
    <location>
        <begin position="424"/>
        <end position="446"/>
    </location>
</feature>